<dbReference type="EMBL" id="GBXM01063470">
    <property type="protein sequence ID" value="JAH45107.1"/>
    <property type="molecule type" value="Transcribed_RNA"/>
</dbReference>
<organism evidence="1">
    <name type="scientific">Anguilla anguilla</name>
    <name type="common">European freshwater eel</name>
    <name type="synonym">Muraena anguilla</name>
    <dbReference type="NCBI Taxonomy" id="7936"/>
    <lineage>
        <taxon>Eukaryota</taxon>
        <taxon>Metazoa</taxon>
        <taxon>Chordata</taxon>
        <taxon>Craniata</taxon>
        <taxon>Vertebrata</taxon>
        <taxon>Euteleostomi</taxon>
        <taxon>Actinopterygii</taxon>
        <taxon>Neopterygii</taxon>
        <taxon>Teleostei</taxon>
        <taxon>Anguilliformes</taxon>
        <taxon>Anguillidae</taxon>
        <taxon>Anguilla</taxon>
    </lineage>
</organism>
<sequence length="41" mass="4674">MGNMTQTQEHHHRALQGDTVLKLIPCLVGTNHFFDLQSQNI</sequence>
<accession>A0A0E9SV26</accession>
<proteinExistence type="predicted"/>
<evidence type="ECO:0000313" key="1">
    <source>
        <dbReference type="EMBL" id="JAH45107.1"/>
    </source>
</evidence>
<protein>
    <submittedName>
        <fullName evidence="1">Uncharacterized protein</fullName>
    </submittedName>
</protein>
<reference evidence="1" key="2">
    <citation type="journal article" date="2015" name="Fish Shellfish Immunol.">
        <title>Early steps in the European eel (Anguilla anguilla)-Vibrio vulnificus interaction in the gills: Role of the RtxA13 toxin.</title>
        <authorList>
            <person name="Callol A."/>
            <person name="Pajuelo D."/>
            <person name="Ebbesson L."/>
            <person name="Teles M."/>
            <person name="MacKenzie S."/>
            <person name="Amaro C."/>
        </authorList>
    </citation>
    <scope>NUCLEOTIDE SEQUENCE</scope>
</reference>
<name>A0A0E9SV26_ANGAN</name>
<reference evidence="1" key="1">
    <citation type="submission" date="2014-11" db="EMBL/GenBank/DDBJ databases">
        <authorList>
            <person name="Amaro Gonzalez C."/>
        </authorList>
    </citation>
    <scope>NUCLEOTIDE SEQUENCE</scope>
</reference>
<dbReference type="AlphaFoldDB" id="A0A0E9SV26"/>